<dbReference type="PIRSF" id="PIRSF002744">
    <property type="entry name" value="Pur-cyt_permease"/>
    <property type="match status" value="1"/>
</dbReference>
<sequence>MEYSKEDNLSEIQSVSNHDIEVSSKSNNTWISWVHKLDALGVESRGIERATPEERRELALSSKQSKFVQFLHVMGLWFAACGGLTTMSSFFLPTLMFGLNVKNAMVSGIISMVIGCLVPAYTSTMGAKSGLRQMVSARFLFGWWGVRFVALVCIIGGVGWSVVNCVLGGQVLAAISGTSLVTGIVVISIVSLVVAVFGIRILLKFQTILAIPITISAILFYVVLCKKTQYLSVTDALILAQEETALTRTGNWLSFFTVGYSVTATWGSGAADYYILFPEDTSSLQVFALTFAGIAIPSTFVAVAGTLCGAIAYSYEPWNQAYESYGIGGLLNESFKPWGKFGKFVVVLLYISLVCNNIMNTYSCAFEFQLIDKRLAIVPRWVWAVVVTVIYLVISLAGRSHLSTIIGNFLPMLGYWISMYITILLEENIIFRSSTNAKMLHHVEFGHQDVSKVEEEAPVNSWVKDLYNWEHWDEPEYVTLGLAAGLSFVIGAVGAVVGMNQVYWQGPIAKKIGDYGGDIGFWLCMAFSGVSYPVLRYFELKRFGK</sequence>
<evidence type="ECO:0000256" key="2">
    <source>
        <dbReference type="ARBA" id="ARBA00008974"/>
    </source>
</evidence>
<keyword evidence="4 8" id="KW-0812">Transmembrane</keyword>
<accession>A0ABP0EJH0</accession>
<evidence type="ECO:0000313" key="9">
    <source>
        <dbReference type="EMBL" id="CAK7918084.1"/>
    </source>
</evidence>
<feature type="transmembrane region" description="Helical" evidence="8">
    <location>
        <begin position="380"/>
        <end position="399"/>
    </location>
</feature>
<feature type="transmembrane region" description="Helical" evidence="8">
    <location>
        <begin position="405"/>
        <end position="425"/>
    </location>
</feature>
<keyword evidence="6 7" id="KW-0472">Membrane</keyword>
<evidence type="ECO:0000313" key="10">
    <source>
        <dbReference type="Proteomes" id="UP001497600"/>
    </source>
</evidence>
<dbReference type="Gene3D" id="1.10.4160.10">
    <property type="entry name" value="Hydantoin permease"/>
    <property type="match status" value="1"/>
</dbReference>
<evidence type="ECO:0000256" key="6">
    <source>
        <dbReference type="ARBA" id="ARBA00023136"/>
    </source>
</evidence>
<feature type="transmembrane region" description="Helical" evidence="8">
    <location>
        <begin position="104"/>
        <end position="127"/>
    </location>
</feature>
<evidence type="ECO:0000256" key="4">
    <source>
        <dbReference type="ARBA" id="ARBA00022692"/>
    </source>
</evidence>
<organism evidence="9 10">
    <name type="scientific">[Candida] anglica</name>
    <dbReference type="NCBI Taxonomy" id="148631"/>
    <lineage>
        <taxon>Eukaryota</taxon>
        <taxon>Fungi</taxon>
        <taxon>Dikarya</taxon>
        <taxon>Ascomycota</taxon>
        <taxon>Saccharomycotina</taxon>
        <taxon>Pichiomycetes</taxon>
        <taxon>Debaryomycetaceae</taxon>
        <taxon>Kurtzmaniella</taxon>
    </lineage>
</organism>
<comment type="subcellular location">
    <subcellularLocation>
        <location evidence="1">Membrane</location>
        <topology evidence="1">Multi-pass membrane protein</topology>
    </subcellularLocation>
</comment>
<protein>
    <submittedName>
        <fullName evidence="9">Vitamin B6 transporter Tpn1p</fullName>
    </submittedName>
</protein>
<feature type="transmembrane region" description="Helical" evidence="8">
    <location>
        <begin position="519"/>
        <end position="538"/>
    </location>
</feature>
<feature type="transmembrane region" description="Helical" evidence="8">
    <location>
        <begin position="287"/>
        <end position="315"/>
    </location>
</feature>
<dbReference type="Proteomes" id="UP001497600">
    <property type="component" value="Chromosome G"/>
</dbReference>
<dbReference type="PANTHER" id="PTHR31806">
    <property type="entry name" value="PURINE-CYTOSINE PERMEASE FCY2-RELATED"/>
    <property type="match status" value="1"/>
</dbReference>
<reference evidence="9 10" key="1">
    <citation type="submission" date="2024-01" db="EMBL/GenBank/DDBJ databases">
        <authorList>
            <consortium name="Genoscope - CEA"/>
            <person name="William W."/>
        </authorList>
    </citation>
    <scope>NUCLEOTIDE SEQUENCE [LARGE SCALE GENOMIC DNA]</scope>
    <source>
        <strain evidence="9 10">29B2s-10</strain>
    </source>
</reference>
<gene>
    <name evidence="9" type="primary">TPN1</name>
    <name evidence="9" type="ORF">CAAN4_G11650</name>
</gene>
<keyword evidence="5 8" id="KW-1133">Transmembrane helix</keyword>
<evidence type="ECO:0000256" key="8">
    <source>
        <dbReference type="SAM" id="Phobius"/>
    </source>
</evidence>
<evidence type="ECO:0000256" key="3">
    <source>
        <dbReference type="ARBA" id="ARBA00022448"/>
    </source>
</evidence>
<feature type="transmembrane region" description="Helical" evidence="8">
    <location>
        <begin position="205"/>
        <end position="224"/>
    </location>
</feature>
<feature type="transmembrane region" description="Helical" evidence="8">
    <location>
        <begin position="341"/>
        <end position="359"/>
    </location>
</feature>
<feature type="transmembrane region" description="Helical" evidence="8">
    <location>
        <begin position="139"/>
        <end position="160"/>
    </location>
</feature>
<keyword evidence="10" id="KW-1185">Reference proteome</keyword>
<evidence type="ECO:0000256" key="7">
    <source>
        <dbReference type="PIRNR" id="PIRNR002744"/>
    </source>
</evidence>
<evidence type="ECO:0000256" key="5">
    <source>
        <dbReference type="ARBA" id="ARBA00022989"/>
    </source>
</evidence>
<feature type="transmembrane region" description="Helical" evidence="8">
    <location>
        <begin position="477"/>
        <end position="499"/>
    </location>
</feature>
<feature type="transmembrane region" description="Helical" evidence="8">
    <location>
        <begin position="252"/>
        <end position="275"/>
    </location>
</feature>
<evidence type="ECO:0000256" key="1">
    <source>
        <dbReference type="ARBA" id="ARBA00004141"/>
    </source>
</evidence>
<feature type="transmembrane region" description="Helical" evidence="8">
    <location>
        <begin position="172"/>
        <end position="198"/>
    </location>
</feature>
<dbReference type="InterPro" id="IPR001248">
    <property type="entry name" value="Pur-cyt_permease"/>
</dbReference>
<dbReference type="PANTHER" id="PTHR31806:SF17">
    <property type="entry name" value="VITAMIN B6 TRANSPORTER TPN1"/>
    <property type="match status" value="1"/>
</dbReference>
<proteinExistence type="inferred from homology"/>
<dbReference type="InterPro" id="IPR026030">
    <property type="entry name" value="Pur-cyt_permease_Fcy2/21/22"/>
</dbReference>
<dbReference type="Pfam" id="PF02133">
    <property type="entry name" value="Transp_cyt_pur"/>
    <property type="match status" value="1"/>
</dbReference>
<comment type="similarity">
    <text evidence="2 7">Belongs to the purine-cytosine permease (2.A.39) family.</text>
</comment>
<keyword evidence="3 7" id="KW-0813">Transport</keyword>
<feature type="transmembrane region" description="Helical" evidence="8">
    <location>
        <begin position="70"/>
        <end position="92"/>
    </location>
</feature>
<name>A0ABP0EJH0_9ASCO</name>
<dbReference type="EMBL" id="OZ004259">
    <property type="protein sequence ID" value="CAK7918084.1"/>
    <property type="molecule type" value="Genomic_DNA"/>
</dbReference>